<sequence length="222" mass="24828">MPFFFFFFFFFGVVIGRQMSQSNPKATALTRQAFNSLGAACQHVALRPPGQRGAADAEDQLRRDVESSGCPSWLDCNSPTRESKGSGAHEKRLAGASCSFGSRFDMLLEAVASLRAFLGIFRDPASRMQGVSLVRRRRGWLVLRQRRLREPWPVQQPSSQPARRTEPRCKKKAFGVCRVVRLVGSGSVAREKDVGEVGSLLFWYRVDREVKGLVASGKWTDQ</sequence>
<reference evidence="2 3" key="1">
    <citation type="submission" date="2024-04" db="EMBL/GenBank/DDBJ databases">
        <title>Phyllosticta paracitricarpa is synonymous to the EU quarantine fungus P. citricarpa based on phylogenomic analyses.</title>
        <authorList>
            <consortium name="Lawrence Berkeley National Laboratory"/>
            <person name="Van ingen-buijs V.A."/>
            <person name="Van westerhoven A.C."/>
            <person name="Haridas S."/>
            <person name="Skiadas P."/>
            <person name="Martin F."/>
            <person name="Groenewald J.Z."/>
            <person name="Crous P.W."/>
            <person name="Seidl M.F."/>
        </authorList>
    </citation>
    <scope>NUCLEOTIDE SEQUENCE [LARGE SCALE GENOMIC DNA]</scope>
    <source>
        <strain evidence="2 3">CBS 141358</strain>
    </source>
</reference>
<gene>
    <name evidence="2" type="ORF">JOL62DRAFT_583086</name>
</gene>
<accession>A0ABR1MZG2</accession>
<keyword evidence="1" id="KW-0732">Signal</keyword>
<comment type="caution">
    <text evidence="2">The sequence shown here is derived from an EMBL/GenBank/DDBJ whole genome shotgun (WGS) entry which is preliminary data.</text>
</comment>
<feature type="chain" id="PRO_5046184314" description="Secreted protein" evidence="1">
    <location>
        <begin position="17"/>
        <end position="222"/>
    </location>
</feature>
<protein>
    <recommendedName>
        <fullName evidence="4">Secreted protein</fullName>
    </recommendedName>
</protein>
<evidence type="ECO:0000256" key="1">
    <source>
        <dbReference type="SAM" id="SignalP"/>
    </source>
</evidence>
<dbReference type="Proteomes" id="UP001367316">
    <property type="component" value="Unassembled WGS sequence"/>
</dbReference>
<name>A0ABR1MZG2_9PEZI</name>
<organism evidence="2 3">
    <name type="scientific">Phyllosticta paracitricarpa</name>
    <dbReference type="NCBI Taxonomy" id="2016321"/>
    <lineage>
        <taxon>Eukaryota</taxon>
        <taxon>Fungi</taxon>
        <taxon>Dikarya</taxon>
        <taxon>Ascomycota</taxon>
        <taxon>Pezizomycotina</taxon>
        <taxon>Dothideomycetes</taxon>
        <taxon>Dothideomycetes incertae sedis</taxon>
        <taxon>Botryosphaeriales</taxon>
        <taxon>Phyllostictaceae</taxon>
        <taxon>Phyllosticta</taxon>
    </lineage>
</organism>
<feature type="signal peptide" evidence="1">
    <location>
        <begin position="1"/>
        <end position="16"/>
    </location>
</feature>
<evidence type="ECO:0000313" key="2">
    <source>
        <dbReference type="EMBL" id="KAK7607843.1"/>
    </source>
</evidence>
<evidence type="ECO:0008006" key="4">
    <source>
        <dbReference type="Google" id="ProtNLM"/>
    </source>
</evidence>
<dbReference type="EMBL" id="JBBPBF010000033">
    <property type="protein sequence ID" value="KAK7607843.1"/>
    <property type="molecule type" value="Genomic_DNA"/>
</dbReference>
<keyword evidence="3" id="KW-1185">Reference proteome</keyword>
<proteinExistence type="predicted"/>
<evidence type="ECO:0000313" key="3">
    <source>
        <dbReference type="Proteomes" id="UP001367316"/>
    </source>
</evidence>